<gene>
    <name evidence="4" type="ORF">PIIN_01746</name>
</gene>
<dbReference type="PANTHER" id="PTHR16771">
    <property type="entry name" value="26 PROTEASOME COMPLEX SUBUNIT DSS1"/>
    <property type="match status" value="1"/>
</dbReference>
<dbReference type="GO" id="GO:0008541">
    <property type="term" value="C:proteasome regulatory particle, lid subcomplex"/>
    <property type="evidence" value="ECO:0007669"/>
    <property type="project" value="UniProtKB-UniRule"/>
</dbReference>
<keyword evidence="5" id="KW-1185">Reference proteome</keyword>
<evidence type="ECO:0000256" key="1">
    <source>
        <dbReference type="ARBA" id="ARBA00034491"/>
    </source>
</evidence>
<dbReference type="EMBL" id="CAFZ01001883">
    <property type="protein sequence ID" value="CCA78071.1"/>
    <property type="molecule type" value="Genomic_DNA"/>
</dbReference>
<proteinExistence type="inferred from homology"/>
<dbReference type="InParanoid" id="G4U3A4"/>
<dbReference type="SMART" id="SM01385">
    <property type="entry name" value="DSS1_SEM1"/>
    <property type="match status" value="1"/>
</dbReference>
<dbReference type="OMA" id="EFEVADW"/>
<evidence type="ECO:0000256" key="3">
    <source>
        <dbReference type="SAM" id="MobiDB-lite"/>
    </source>
</evidence>
<dbReference type="OrthoDB" id="5586203at2759"/>
<name>G4U3A4_SERID</name>
<comment type="similarity">
    <text evidence="1 2">Belongs to the DSS1/SEM1 family.</text>
</comment>
<dbReference type="GO" id="GO:0043248">
    <property type="term" value="P:proteasome assembly"/>
    <property type="evidence" value="ECO:0007669"/>
    <property type="project" value="UniProtKB-UniRule"/>
</dbReference>
<dbReference type="eggNOG" id="KOG4764">
    <property type="taxonomic scope" value="Eukaryota"/>
</dbReference>
<evidence type="ECO:0000313" key="5">
    <source>
        <dbReference type="Proteomes" id="UP000007148"/>
    </source>
</evidence>
<dbReference type="GO" id="GO:0000724">
    <property type="term" value="P:double-strand break repair via homologous recombination"/>
    <property type="evidence" value="ECO:0007669"/>
    <property type="project" value="TreeGrafter"/>
</dbReference>
<dbReference type="HOGENOM" id="CLU_141774_0_0_1"/>
<dbReference type="GO" id="GO:0006406">
    <property type="term" value="P:mRNA export from nucleus"/>
    <property type="evidence" value="ECO:0007669"/>
    <property type="project" value="UniProtKB-UniRule"/>
</dbReference>
<reference evidence="4 5" key="1">
    <citation type="journal article" date="2011" name="PLoS Pathog.">
        <title>Endophytic Life Strategies Decoded by Genome and Transcriptome Analyses of the Mutualistic Root Symbiont Piriformospora indica.</title>
        <authorList>
            <person name="Zuccaro A."/>
            <person name="Lahrmann U."/>
            <person name="Guldener U."/>
            <person name="Langen G."/>
            <person name="Pfiffi S."/>
            <person name="Biedenkopf D."/>
            <person name="Wong P."/>
            <person name="Samans B."/>
            <person name="Grimm C."/>
            <person name="Basiewicz M."/>
            <person name="Murat C."/>
            <person name="Martin F."/>
            <person name="Kogel K.H."/>
        </authorList>
    </citation>
    <scope>NUCLEOTIDE SEQUENCE [LARGE SCALE GENOMIC DNA]</scope>
    <source>
        <strain evidence="4 5">DSM 11827</strain>
    </source>
</reference>
<organism evidence="4 5">
    <name type="scientific">Serendipita indica (strain DSM 11827)</name>
    <name type="common">Root endophyte fungus</name>
    <name type="synonym">Piriformospora indica</name>
    <dbReference type="NCBI Taxonomy" id="1109443"/>
    <lineage>
        <taxon>Eukaryota</taxon>
        <taxon>Fungi</taxon>
        <taxon>Dikarya</taxon>
        <taxon>Basidiomycota</taxon>
        <taxon>Agaricomycotina</taxon>
        <taxon>Agaricomycetes</taxon>
        <taxon>Sebacinales</taxon>
        <taxon>Serendipitaceae</taxon>
        <taxon>Serendipita</taxon>
    </lineage>
</organism>
<feature type="compositionally biased region" description="Basic and acidic residues" evidence="3">
    <location>
        <begin position="21"/>
        <end position="35"/>
    </location>
</feature>
<keyword evidence="2" id="KW-0647">Proteasome</keyword>
<comment type="caution">
    <text evidence="4">The sequence shown here is derived from an EMBL/GenBank/DDBJ whole genome shotgun (WGS) entry which is preliminary data.</text>
</comment>
<keyword evidence="2" id="KW-0539">Nucleus</keyword>
<protein>
    <recommendedName>
        <fullName evidence="2">26S proteasome complex subunit SEM1</fullName>
    </recommendedName>
</protein>
<feature type="compositionally biased region" description="Low complexity" evidence="3">
    <location>
        <begin position="1"/>
        <end position="19"/>
    </location>
</feature>
<evidence type="ECO:0000313" key="4">
    <source>
        <dbReference type="EMBL" id="CCA78071.1"/>
    </source>
</evidence>
<sequence length="119" mass="13217">MWSTSLTTTSTMADSSAAANKEVKMDADKEKKSEEPQQPQLGVLEEDDEFEEFAVQEWKDEETDVAKYLEQSGAAGGGGASSHLWEDTWDDDDVEEDFSVQLREELAKATKSGDTEMQT</sequence>
<dbReference type="GO" id="GO:0005634">
    <property type="term" value="C:nucleus"/>
    <property type="evidence" value="ECO:0007669"/>
    <property type="project" value="UniProtKB-SubCell"/>
</dbReference>
<comment type="subcellular location">
    <subcellularLocation>
        <location evidence="2">Nucleus</location>
    </subcellularLocation>
</comment>
<dbReference type="STRING" id="1109443.G4U3A4"/>
<dbReference type="Proteomes" id="UP000007148">
    <property type="component" value="Unassembled WGS sequence"/>
</dbReference>
<comment type="function">
    <text evidence="2">Component of the 26S proteasome, a multiprotein complex involved in the ATP-dependent degradation of ubiquitinated proteins.</text>
</comment>
<dbReference type="PANTHER" id="PTHR16771:SF0">
    <property type="entry name" value="26S PROTEASOME COMPLEX SUBUNIT SEM1"/>
    <property type="match status" value="1"/>
</dbReference>
<dbReference type="FunCoup" id="G4U3A4">
    <property type="interactions" value="66"/>
</dbReference>
<feature type="region of interest" description="Disordered" evidence="3">
    <location>
        <begin position="1"/>
        <end position="46"/>
    </location>
</feature>
<evidence type="ECO:0000256" key="2">
    <source>
        <dbReference type="RuleBase" id="RU369057"/>
    </source>
</evidence>
<accession>G4U3A4</accession>
<dbReference type="AlphaFoldDB" id="G4U3A4"/>
<dbReference type="Pfam" id="PF05160">
    <property type="entry name" value="DSS1_SEM1"/>
    <property type="match status" value="1"/>
</dbReference>
<dbReference type="InterPro" id="IPR007834">
    <property type="entry name" value="DSS1_SEM1"/>
</dbReference>